<comment type="function">
    <text evidence="6">Quinone reductase that provides resistance to thiol-specific stress caused by electrophilic quinones.</text>
</comment>
<dbReference type="InterPro" id="IPR023048">
    <property type="entry name" value="NADH:quinone_OxRdtase_FMN_depd"/>
</dbReference>
<dbReference type="Pfam" id="PF02525">
    <property type="entry name" value="Flavodoxin_2"/>
    <property type="match status" value="1"/>
</dbReference>
<dbReference type="RefSeq" id="WP_042569795.1">
    <property type="nucleotide sequence ID" value="NZ_CABHXU010000045.1"/>
</dbReference>
<comment type="similarity">
    <text evidence="6">Belongs to the azoreductase type 1 family.</text>
</comment>
<dbReference type="FunFam" id="3.40.50.360:FF:000010">
    <property type="entry name" value="FMN-dependent NADH-azoreductase"/>
    <property type="match status" value="1"/>
</dbReference>
<feature type="binding site" evidence="6">
    <location>
        <position position="10"/>
    </location>
    <ligand>
        <name>FMN</name>
        <dbReference type="ChEBI" id="CHEBI:58210"/>
    </ligand>
</feature>
<feature type="binding site" evidence="6">
    <location>
        <begin position="140"/>
        <end position="143"/>
    </location>
    <ligand>
        <name>FMN</name>
        <dbReference type="ChEBI" id="CHEBI:58210"/>
    </ligand>
</feature>
<keyword evidence="3 6" id="KW-0560">Oxidoreductase</keyword>
<feature type="binding site" evidence="6">
    <location>
        <begin position="96"/>
        <end position="99"/>
    </location>
    <ligand>
        <name>FMN</name>
        <dbReference type="ChEBI" id="CHEBI:58210"/>
    </ligand>
</feature>
<dbReference type="HAMAP" id="MF_01216">
    <property type="entry name" value="Azoreductase_type1"/>
    <property type="match status" value="1"/>
</dbReference>
<proteinExistence type="inferred from homology"/>
<keyword evidence="1 6" id="KW-0285">Flavoprotein</keyword>
<comment type="catalytic activity">
    <reaction evidence="5">
        <text>N,N-dimethyl-1,4-phenylenediamine + anthranilate + 2 NAD(+) = 2-(4-dimethylaminophenyl)diazenylbenzoate + 2 NADH + 2 H(+)</text>
        <dbReference type="Rhea" id="RHEA:55872"/>
        <dbReference type="ChEBI" id="CHEBI:15378"/>
        <dbReference type="ChEBI" id="CHEBI:15783"/>
        <dbReference type="ChEBI" id="CHEBI:16567"/>
        <dbReference type="ChEBI" id="CHEBI:57540"/>
        <dbReference type="ChEBI" id="CHEBI:57945"/>
        <dbReference type="ChEBI" id="CHEBI:71579"/>
        <dbReference type="EC" id="1.7.1.17"/>
    </reaction>
    <physiologicalReaction direction="right-to-left" evidence="5">
        <dbReference type="Rhea" id="RHEA:55874"/>
    </physiologicalReaction>
</comment>
<keyword evidence="2 6" id="KW-0288">FMN</keyword>
<dbReference type="InterPro" id="IPR050104">
    <property type="entry name" value="FMN-dep_NADH:Q_OxRdtase_AzoR1"/>
</dbReference>
<protein>
    <recommendedName>
        <fullName evidence="6">FMN dependent NADH:quinone oxidoreductase</fullName>
        <ecNumber evidence="6">1.6.5.-</ecNumber>
    </recommendedName>
    <alternativeName>
        <fullName evidence="6">Azo-dye reductase</fullName>
    </alternativeName>
    <alternativeName>
        <fullName evidence="6">FMN-dependent NADH-azo compound oxidoreductase</fullName>
    </alternativeName>
    <alternativeName>
        <fullName evidence="6">FMN-dependent NADH-azoreductase</fullName>
        <ecNumber evidence="6">1.7.1.17</ecNumber>
    </alternativeName>
</protein>
<evidence type="ECO:0000256" key="1">
    <source>
        <dbReference type="ARBA" id="ARBA00022630"/>
    </source>
</evidence>
<dbReference type="InterPro" id="IPR003680">
    <property type="entry name" value="Flavodoxin_fold"/>
</dbReference>
<dbReference type="GO" id="GO:0016652">
    <property type="term" value="F:oxidoreductase activity, acting on NAD(P)H as acceptor"/>
    <property type="evidence" value="ECO:0007669"/>
    <property type="project" value="UniProtKB-UniRule"/>
</dbReference>
<dbReference type="SUPFAM" id="SSF52218">
    <property type="entry name" value="Flavoproteins"/>
    <property type="match status" value="1"/>
</dbReference>
<accession>A0A209A404</accession>
<comment type="caution">
    <text evidence="8">The sequence shown here is derived from an EMBL/GenBank/DDBJ whole genome shotgun (WGS) entry which is preliminary data.</text>
</comment>
<evidence type="ECO:0000313" key="9">
    <source>
        <dbReference type="Proteomes" id="UP000196440"/>
    </source>
</evidence>
<dbReference type="EC" id="1.6.5.-" evidence="6"/>
<comment type="catalytic activity">
    <reaction evidence="6">
        <text>2 a quinone + NADH + H(+) = 2 a 1,4-benzosemiquinone + NAD(+)</text>
        <dbReference type="Rhea" id="RHEA:65952"/>
        <dbReference type="ChEBI" id="CHEBI:15378"/>
        <dbReference type="ChEBI" id="CHEBI:57540"/>
        <dbReference type="ChEBI" id="CHEBI:57945"/>
        <dbReference type="ChEBI" id="CHEBI:132124"/>
        <dbReference type="ChEBI" id="CHEBI:134225"/>
    </reaction>
</comment>
<evidence type="ECO:0000259" key="7">
    <source>
        <dbReference type="Pfam" id="PF02525"/>
    </source>
</evidence>
<dbReference type="InterPro" id="IPR029039">
    <property type="entry name" value="Flavoprotein-like_sf"/>
</dbReference>
<dbReference type="EC" id="1.7.1.17" evidence="6"/>
<reference evidence="8 9" key="1">
    <citation type="submission" date="2017-05" db="EMBL/GenBank/DDBJ databases">
        <title>Whole genome sequencing of Yersinia kristensenii.</title>
        <authorList>
            <person name="Campioni F."/>
        </authorList>
    </citation>
    <scope>NUCLEOTIDE SEQUENCE [LARGE SCALE GENOMIC DNA]</scope>
    <source>
        <strain evidence="8 9">CFSAN060536</strain>
    </source>
</reference>
<dbReference type="GO" id="GO:0010181">
    <property type="term" value="F:FMN binding"/>
    <property type="evidence" value="ECO:0007669"/>
    <property type="project" value="UniProtKB-UniRule"/>
</dbReference>
<keyword evidence="4 6" id="KW-0520">NAD</keyword>
<organism evidence="8 9">
    <name type="scientific">Yersinia intermedia</name>
    <dbReference type="NCBI Taxonomy" id="631"/>
    <lineage>
        <taxon>Bacteria</taxon>
        <taxon>Pseudomonadati</taxon>
        <taxon>Pseudomonadota</taxon>
        <taxon>Gammaproteobacteria</taxon>
        <taxon>Enterobacterales</taxon>
        <taxon>Yersiniaceae</taxon>
        <taxon>Yersinia</taxon>
    </lineage>
</organism>
<evidence type="ECO:0000313" key="8">
    <source>
        <dbReference type="EMBL" id="OVZ87474.1"/>
    </source>
</evidence>
<feature type="domain" description="Flavodoxin-like fold" evidence="7">
    <location>
        <begin position="2"/>
        <end position="196"/>
    </location>
</feature>
<dbReference type="AlphaFoldDB" id="A0A209A404"/>
<name>A0A209A404_YERIN</name>
<comment type="cofactor">
    <cofactor evidence="6">
        <name>FMN</name>
        <dbReference type="ChEBI" id="CHEBI:58210"/>
    </cofactor>
    <text evidence="6">Binds 1 FMN per subunit.</text>
</comment>
<evidence type="ECO:0000256" key="2">
    <source>
        <dbReference type="ARBA" id="ARBA00022643"/>
    </source>
</evidence>
<dbReference type="KEGG" id="yin:CH53_4038"/>
<evidence type="ECO:0000256" key="3">
    <source>
        <dbReference type="ARBA" id="ARBA00023002"/>
    </source>
</evidence>
<dbReference type="GO" id="GO:0016655">
    <property type="term" value="F:oxidoreductase activity, acting on NAD(P)H, quinone or similar compound as acceptor"/>
    <property type="evidence" value="ECO:0007669"/>
    <property type="project" value="InterPro"/>
</dbReference>
<dbReference type="SMR" id="A0A209A404"/>
<comment type="function">
    <text evidence="6">Also exhibits azoreductase activity. Catalyzes the reductive cleavage of the azo bond in aromatic azo compounds to the corresponding amines.</text>
</comment>
<feature type="binding site" evidence="6">
    <location>
        <begin position="16"/>
        <end position="18"/>
    </location>
    <ligand>
        <name>FMN</name>
        <dbReference type="ChEBI" id="CHEBI:58210"/>
    </ligand>
</feature>
<dbReference type="GO" id="GO:0009055">
    <property type="term" value="F:electron transfer activity"/>
    <property type="evidence" value="ECO:0007669"/>
    <property type="project" value="UniProtKB-UniRule"/>
</dbReference>
<gene>
    <name evidence="6" type="primary">azoR</name>
    <name evidence="8" type="ORF">CBW57_07700</name>
</gene>
<evidence type="ECO:0000256" key="4">
    <source>
        <dbReference type="ARBA" id="ARBA00023027"/>
    </source>
</evidence>
<evidence type="ECO:0000256" key="5">
    <source>
        <dbReference type="ARBA" id="ARBA00048542"/>
    </source>
</evidence>
<dbReference type="EMBL" id="NHOI01000010">
    <property type="protein sequence ID" value="OVZ87474.1"/>
    <property type="molecule type" value="Genomic_DNA"/>
</dbReference>
<sequence>MSKVLVLKSSILATYSQSNQLADFFVEQWQAAHAGDEITVRDLAAQPVPVLDGELVGALRPSDAALTPRQQEALALSDELIAELQANDVIVMAAPMYNFNIPTQLKNYFDLIARAGVTFRYTEKGPEGLVTGKRAIILTSRGGIHKDTPTDLVVPYLRLFLGFIGITDVEFVFAEGIAYGPEVATKAQADAKELLAQVVSA</sequence>
<dbReference type="Gene3D" id="3.40.50.360">
    <property type="match status" value="1"/>
</dbReference>
<dbReference type="PANTHER" id="PTHR43741:SF2">
    <property type="entry name" value="FMN-DEPENDENT NADH:QUINONE OXIDOREDUCTASE"/>
    <property type="match status" value="1"/>
</dbReference>
<dbReference type="Proteomes" id="UP000196440">
    <property type="component" value="Unassembled WGS sequence"/>
</dbReference>
<comment type="subunit">
    <text evidence="6">Homodimer.</text>
</comment>
<dbReference type="PANTHER" id="PTHR43741">
    <property type="entry name" value="FMN-DEPENDENT NADH-AZOREDUCTASE 1"/>
    <property type="match status" value="1"/>
</dbReference>
<evidence type="ECO:0000256" key="6">
    <source>
        <dbReference type="HAMAP-Rule" id="MF_01216"/>
    </source>
</evidence>